<reference evidence="1" key="2">
    <citation type="submission" date="2025-09" db="UniProtKB">
        <authorList>
            <consortium name="Ensembl"/>
        </authorList>
    </citation>
    <scope>IDENTIFICATION</scope>
</reference>
<dbReference type="AlphaFoldDB" id="A0A8D0AP73"/>
<keyword evidence="2" id="KW-1185">Reference proteome</keyword>
<proteinExistence type="predicted"/>
<organism evidence="1 2">
    <name type="scientific">Sander lucioperca</name>
    <name type="common">Pike-perch</name>
    <name type="synonym">Perca lucioperca</name>
    <dbReference type="NCBI Taxonomy" id="283035"/>
    <lineage>
        <taxon>Eukaryota</taxon>
        <taxon>Metazoa</taxon>
        <taxon>Chordata</taxon>
        <taxon>Craniata</taxon>
        <taxon>Vertebrata</taxon>
        <taxon>Euteleostomi</taxon>
        <taxon>Actinopterygii</taxon>
        <taxon>Neopterygii</taxon>
        <taxon>Teleostei</taxon>
        <taxon>Neoteleostei</taxon>
        <taxon>Acanthomorphata</taxon>
        <taxon>Eupercaria</taxon>
        <taxon>Perciformes</taxon>
        <taxon>Percoidei</taxon>
        <taxon>Percidae</taxon>
        <taxon>Luciopercinae</taxon>
        <taxon>Sander</taxon>
    </lineage>
</organism>
<reference evidence="1" key="1">
    <citation type="submission" date="2025-08" db="UniProtKB">
        <authorList>
            <consortium name="Ensembl"/>
        </authorList>
    </citation>
    <scope>IDENTIFICATION</scope>
</reference>
<evidence type="ECO:0000313" key="1">
    <source>
        <dbReference type="Ensembl" id="ENSSLUP00000055178.1"/>
    </source>
</evidence>
<accession>A0A8D0AP73</accession>
<dbReference type="GeneTree" id="ENSGT00390000001663"/>
<protein>
    <submittedName>
        <fullName evidence="1">Uncharacterized protein</fullName>
    </submittedName>
</protein>
<dbReference type="Proteomes" id="UP000694568">
    <property type="component" value="Unplaced"/>
</dbReference>
<evidence type="ECO:0000313" key="2">
    <source>
        <dbReference type="Proteomes" id="UP000694568"/>
    </source>
</evidence>
<dbReference type="Ensembl" id="ENSSLUT00000056790.1">
    <property type="protein sequence ID" value="ENSSLUP00000055178.1"/>
    <property type="gene ID" value="ENSSLUG00000023818.1"/>
</dbReference>
<sequence>PRNSTESFLADEDYLTAVSEFVCNSRHKAHPLRKPPGATWTVGNLDDTMYSDSVDEVNGWGLFYLPHRVTMQVIGLVEGTLCPCDQLVLMTCENRQVYAYDGEGEELHLVASSLEHILVEGIEYPASKTYYDGEAFKDMVSSYSQASGKMGM</sequence>
<name>A0A8D0AP73_SANLU</name>
<dbReference type="Pfam" id="PF02393">
    <property type="entry name" value="US22"/>
    <property type="match status" value="1"/>
</dbReference>
<dbReference type="InterPro" id="IPR003360">
    <property type="entry name" value="US22-like"/>
</dbReference>